<comment type="cofactor">
    <cofactor evidence="12 13">
        <name>Zn(2+)</name>
        <dbReference type="ChEBI" id="CHEBI:29105"/>
    </cofactor>
    <text evidence="12 13">Binds 1 zinc ion per monomer.</text>
</comment>
<evidence type="ECO:0000259" key="14">
    <source>
        <dbReference type="PROSITE" id="PS50880"/>
    </source>
</evidence>
<dbReference type="InterPro" id="IPR037068">
    <property type="entry name" value="DNA_primase_core_N_sf"/>
</dbReference>
<dbReference type="Proteomes" id="UP000823485">
    <property type="component" value="Unassembled WGS sequence"/>
</dbReference>
<evidence type="ECO:0000256" key="6">
    <source>
        <dbReference type="ARBA" id="ARBA00022723"/>
    </source>
</evidence>
<keyword evidence="16" id="KW-1185">Reference proteome</keyword>
<keyword evidence="5 12" id="KW-0235">DNA replication</keyword>
<evidence type="ECO:0000256" key="13">
    <source>
        <dbReference type="PIRNR" id="PIRNR002811"/>
    </source>
</evidence>
<dbReference type="InterPro" id="IPR034151">
    <property type="entry name" value="TOPRIM_DnaG_bac"/>
</dbReference>
<dbReference type="EMBL" id="JAFBFH010000025">
    <property type="protein sequence ID" value="MBM7716289.1"/>
    <property type="molecule type" value="Genomic_DNA"/>
</dbReference>
<dbReference type="Gene3D" id="3.40.1360.10">
    <property type="match status" value="1"/>
</dbReference>
<keyword evidence="9" id="KW-0460">Magnesium</keyword>
<protein>
    <recommendedName>
        <fullName evidence="12 13">DNA primase</fullName>
        <ecNumber evidence="12">2.7.7.101</ecNumber>
    </recommendedName>
</protein>
<dbReference type="InterPro" id="IPR013264">
    <property type="entry name" value="DNAG_N"/>
</dbReference>
<dbReference type="SUPFAM" id="SSF57783">
    <property type="entry name" value="Zinc beta-ribbon"/>
    <property type="match status" value="1"/>
</dbReference>
<dbReference type="InterPro" id="IPR036185">
    <property type="entry name" value="DNA_heli_DnaB-like_N_sf"/>
</dbReference>
<evidence type="ECO:0000256" key="9">
    <source>
        <dbReference type="ARBA" id="ARBA00022842"/>
    </source>
</evidence>
<keyword evidence="11 12" id="KW-0804">Transcription</keyword>
<dbReference type="InterPro" id="IPR007693">
    <property type="entry name" value="DNA_helicase_DnaB-like_N"/>
</dbReference>
<dbReference type="PANTHER" id="PTHR30313:SF2">
    <property type="entry name" value="DNA PRIMASE"/>
    <property type="match status" value="1"/>
</dbReference>
<dbReference type="Pfam" id="PF01807">
    <property type="entry name" value="Zn_ribbon_DnaG"/>
    <property type="match status" value="1"/>
</dbReference>
<dbReference type="GO" id="GO:0016779">
    <property type="term" value="F:nucleotidyltransferase activity"/>
    <property type="evidence" value="ECO:0007669"/>
    <property type="project" value="UniProtKB-KW"/>
</dbReference>
<dbReference type="Pfam" id="PF13155">
    <property type="entry name" value="Toprim_2"/>
    <property type="match status" value="1"/>
</dbReference>
<comment type="domain">
    <text evidence="12">Contains an N-terminal zinc-binding domain, a central core domain that contains the primase activity, and a C-terminal DnaB-binding domain.</text>
</comment>
<evidence type="ECO:0000313" key="16">
    <source>
        <dbReference type="Proteomes" id="UP000823485"/>
    </source>
</evidence>
<dbReference type="NCBIfam" id="TIGR01391">
    <property type="entry name" value="dnaG"/>
    <property type="match status" value="1"/>
</dbReference>
<accession>A0ABS2RAW4</accession>
<dbReference type="SUPFAM" id="SSF48024">
    <property type="entry name" value="N-terminal domain of DnaB helicase"/>
    <property type="match status" value="1"/>
</dbReference>
<keyword evidence="10 12" id="KW-0238">DNA-binding</keyword>
<proteinExistence type="inferred from homology"/>
<dbReference type="InterPro" id="IPR006295">
    <property type="entry name" value="DNA_primase_DnaG"/>
</dbReference>
<dbReference type="Gene3D" id="3.90.980.10">
    <property type="entry name" value="DNA primase, catalytic core, N-terminal domain"/>
    <property type="match status" value="1"/>
</dbReference>
<comment type="similarity">
    <text evidence="12 13">Belongs to the DnaG primase family.</text>
</comment>
<dbReference type="InterPro" id="IPR002694">
    <property type="entry name" value="Znf_CHC2"/>
</dbReference>
<organism evidence="15 16">
    <name type="scientific">Siminovitchia thermophila</name>
    <dbReference type="NCBI Taxonomy" id="1245522"/>
    <lineage>
        <taxon>Bacteria</taxon>
        <taxon>Bacillati</taxon>
        <taxon>Bacillota</taxon>
        <taxon>Bacilli</taxon>
        <taxon>Bacillales</taxon>
        <taxon>Bacillaceae</taxon>
        <taxon>Siminovitchia</taxon>
    </lineage>
</organism>
<keyword evidence="3 12" id="KW-0808">Transferase</keyword>
<dbReference type="InterPro" id="IPR030846">
    <property type="entry name" value="DnaG_bac"/>
</dbReference>
<dbReference type="PROSITE" id="PS50880">
    <property type="entry name" value="TOPRIM"/>
    <property type="match status" value="1"/>
</dbReference>
<dbReference type="CDD" id="cd03364">
    <property type="entry name" value="TOPRIM_DnaG_primases"/>
    <property type="match status" value="1"/>
</dbReference>
<reference evidence="15 16" key="1">
    <citation type="submission" date="2021-01" db="EMBL/GenBank/DDBJ databases">
        <title>Genomic Encyclopedia of Type Strains, Phase IV (KMG-IV): sequencing the most valuable type-strain genomes for metagenomic binning, comparative biology and taxonomic classification.</title>
        <authorList>
            <person name="Goeker M."/>
        </authorList>
    </citation>
    <scope>NUCLEOTIDE SEQUENCE [LARGE SCALE GENOMIC DNA]</scope>
    <source>
        <strain evidence="15 16">DSM 105453</strain>
    </source>
</reference>
<evidence type="ECO:0000313" key="15">
    <source>
        <dbReference type="EMBL" id="MBM7716289.1"/>
    </source>
</evidence>
<sequence>MAARIPEEKIIELRQSVDIVEIISDYVQLKKHGRNYFGLCPFHQENTPSFSVTAEKQIFHCFGCGTGGNVFNFIMEAEGVSFQEAAARIAEKGNIPLDIKPHESIALQHVPPHEQRMLKAHELLGKFYHHLLMNTNEGAGALDYVTSRGMAVESIRKFQIGYSLPEWDIAVKYLKQHGFSEGEMEQAGLIIKRENGEGYFDRFRNRLMFPLTDMKGNIVAFSARSLSEDDHPKYLNTPETPIFNKSSLLYNYYAARSEVRKQGFALLFEGFADVISADHAGVKNGTAVMGTSLTDKHIHLLRRLTDSVTICFDSDHAGIEAAYRAGLLLIQHGMETKVAMLPQGLDPDDYIQKYGAEKFRSDVVGNALAWTAFKLQYLRLDKNLQNEGERLKYIEEVMKELSTLGNPVERDLYTRQVAEEFSLSLEVLQDQLEKLVASQRKKSKPRQQEPNPFIAKKARVPQAHILAERHLIARMLRDEEVAYRVMDMLDGHNFHLEEHQAIITYLLGYFEEGNKPDPSLFLHFLPNKNLRAIVTEIEMMTVDHEYTEQELKDCVNHVLKHGKMLMIKEKQLEQKAAERNKNMEKAMEIAKEIIELRKSLSYM</sequence>
<dbReference type="Gene3D" id="3.90.580.10">
    <property type="entry name" value="Zinc finger, CHC2-type domain"/>
    <property type="match status" value="1"/>
</dbReference>
<comment type="function">
    <text evidence="12 13">RNA polymerase that catalyzes the synthesis of short RNA molecules used as primers for DNA polymerase during DNA replication.</text>
</comment>
<dbReference type="SUPFAM" id="SSF56731">
    <property type="entry name" value="DNA primase core"/>
    <property type="match status" value="1"/>
</dbReference>
<dbReference type="Pfam" id="PF00772">
    <property type="entry name" value="DnaB"/>
    <property type="match status" value="1"/>
</dbReference>
<evidence type="ECO:0000256" key="12">
    <source>
        <dbReference type="HAMAP-Rule" id="MF_00974"/>
    </source>
</evidence>
<keyword evidence="1 12" id="KW-0240">DNA-directed RNA polymerase</keyword>
<name>A0ABS2RAW4_9BACI</name>
<feature type="zinc finger region" description="CHC2-type" evidence="12">
    <location>
        <begin position="40"/>
        <end position="64"/>
    </location>
</feature>
<comment type="catalytic activity">
    <reaction evidence="12">
        <text>ssDNA + n NTP = ssDNA/pppN(pN)n-1 hybrid + (n-1) diphosphate.</text>
        <dbReference type="EC" id="2.7.7.101"/>
    </reaction>
</comment>
<evidence type="ECO:0000256" key="1">
    <source>
        <dbReference type="ARBA" id="ARBA00022478"/>
    </source>
</evidence>
<feature type="domain" description="Toprim" evidence="14">
    <location>
        <begin position="263"/>
        <end position="346"/>
    </location>
</feature>
<dbReference type="InterPro" id="IPR006171">
    <property type="entry name" value="TOPRIM_dom"/>
</dbReference>
<evidence type="ECO:0000256" key="7">
    <source>
        <dbReference type="ARBA" id="ARBA00022771"/>
    </source>
</evidence>
<keyword evidence="7 12" id="KW-0863">Zinc-finger</keyword>
<evidence type="ECO:0000256" key="5">
    <source>
        <dbReference type="ARBA" id="ARBA00022705"/>
    </source>
</evidence>
<dbReference type="Gene3D" id="1.10.860.10">
    <property type="entry name" value="DNAb Helicase, Chain A"/>
    <property type="match status" value="1"/>
</dbReference>
<dbReference type="Gene3D" id="6.10.140.360">
    <property type="match status" value="1"/>
</dbReference>
<comment type="caution">
    <text evidence="15">The sequence shown here is derived from an EMBL/GenBank/DDBJ whole genome shotgun (WGS) entry which is preliminary data.</text>
</comment>
<evidence type="ECO:0000256" key="3">
    <source>
        <dbReference type="ARBA" id="ARBA00022679"/>
    </source>
</evidence>
<dbReference type="RefSeq" id="WP_077110729.1">
    <property type="nucleotide sequence ID" value="NZ_JAFBFH010000025.1"/>
</dbReference>
<evidence type="ECO:0000256" key="11">
    <source>
        <dbReference type="ARBA" id="ARBA00023163"/>
    </source>
</evidence>
<dbReference type="Pfam" id="PF10410">
    <property type="entry name" value="DnaB_bind"/>
    <property type="match status" value="1"/>
</dbReference>
<gene>
    <name evidence="12" type="primary">dnaG</name>
    <name evidence="15" type="ORF">JOC94_003309</name>
</gene>
<keyword evidence="6 12" id="KW-0479">Metal-binding</keyword>
<evidence type="ECO:0000256" key="4">
    <source>
        <dbReference type="ARBA" id="ARBA00022695"/>
    </source>
</evidence>
<dbReference type="InterPro" id="IPR016136">
    <property type="entry name" value="DNA_helicase_N/primase_C"/>
</dbReference>
<evidence type="ECO:0000256" key="2">
    <source>
        <dbReference type="ARBA" id="ARBA00022515"/>
    </source>
</evidence>
<dbReference type="PIRSF" id="PIRSF002811">
    <property type="entry name" value="DnaG"/>
    <property type="match status" value="1"/>
</dbReference>
<keyword evidence="4 12" id="KW-0548">Nucleotidyltransferase</keyword>
<dbReference type="InterPro" id="IPR036977">
    <property type="entry name" value="DNA_primase_Znf_CHC2"/>
</dbReference>
<dbReference type="HAMAP" id="MF_00974">
    <property type="entry name" value="DNA_primase_DnaG"/>
    <property type="match status" value="1"/>
</dbReference>
<dbReference type="EC" id="2.7.7.101" evidence="12"/>
<evidence type="ECO:0000256" key="8">
    <source>
        <dbReference type="ARBA" id="ARBA00022833"/>
    </source>
</evidence>
<dbReference type="InterPro" id="IPR019475">
    <property type="entry name" value="DNA_primase_DnaB-bd"/>
</dbReference>
<dbReference type="SMART" id="SM00493">
    <property type="entry name" value="TOPRIM"/>
    <property type="match status" value="1"/>
</dbReference>
<dbReference type="SMART" id="SM00400">
    <property type="entry name" value="ZnF_CHCC"/>
    <property type="match status" value="1"/>
</dbReference>
<evidence type="ECO:0000256" key="10">
    <source>
        <dbReference type="ARBA" id="ARBA00023125"/>
    </source>
</evidence>
<dbReference type="PANTHER" id="PTHR30313">
    <property type="entry name" value="DNA PRIMASE"/>
    <property type="match status" value="1"/>
</dbReference>
<keyword evidence="8 12" id="KW-0862">Zinc</keyword>
<dbReference type="Pfam" id="PF08275">
    <property type="entry name" value="DNAG_N"/>
    <property type="match status" value="1"/>
</dbReference>
<keyword evidence="2 12" id="KW-0639">Primosome</keyword>
<dbReference type="InterPro" id="IPR050219">
    <property type="entry name" value="DnaG_primase"/>
</dbReference>
<comment type="subunit">
    <text evidence="12">Monomer. Interacts with DnaB.</text>
</comment>